<proteinExistence type="predicted"/>
<dbReference type="CDD" id="cd11527">
    <property type="entry name" value="NTP-PPase_dUTPase"/>
    <property type="match status" value="1"/>
</dbReference>
<dbReference type="AlphaFoldDB" id="I8J2H4"/>
<evidence type="ECO:0000313" key="1">
    <source>
        <dbReference type="EMBL" id="EIT85941.1"/>
    </source>
</evidence>
<dbReference type="Proteomes" id="UP000004080">
    <property type="component" value="Unassembled WGS sequence"/>
</dbReference>
<dbReference type="PIRSF" id="PIRSF030140">
    <property type="entry name" value="UCP030140"/>
    <property type="match status" value="1"/>
</dbReference>
<reference evidence="1 2" key="1">
    <citation type="journal article" date="2012" name="J. Bacteriol.">
        <title>Genome of Bacillus macauensis ZFHKF-1, a Long-Chain-Forming Bacterium.</title>
        <authorList>
            <person name="Cai L."/>
            <person name="Zhang T."/>
        </authorList>
    </citation>
    <scope>NUCLEOTIDE SEQUENCE [LARGE SCALE GENOMIC DNA]</scope>
    <source>
        <strain evidence="1 2">ZFHKF-1</strain>
    </source>
</reference>
<dbReference type="eggNOG" id="COG4508">
    <property type="taxonomic scope" value="Bacteria"/>
</dbReference>
<gene>
    <name evidence="1" type="ORF">A374_08899</name>
</gene>
<dbReference type="Gene3D" id="1.10.4010.10">
    <property type="entry name" value="Type II deoxyuridine triphosphatase"/>
    <property type="match status" value="1"/>
</dbReference>
<name>I8J2H4_9BACL</name>
<dbReference type="OrthoDB" id="5506143at2"/>
<evidence type="ECO:0008006" key="3">
    <source>
        <dbReference type="Google" id="ProtNLM"/>
    </source>
</evidence>
<protein>
    <recommendedName>
        <fullName evidence="3">dUTPase</fullName>
    </recommendedName>
</protein>
<dbReference type="InterPro" id="IPR016947">
    <property type="entry name" value="UCP030140"/>
</dbReference>
<organism evidence="1 2">
    <name type="scientific">Fictibacillus macauensis ZFHKF-1</name>
    <dbReference type="NCBI Taxonomy" id="1196324"/>
    <lineage>
        <taxon>Bacteria</taxon>
        <taxon>Bacillati</taxon>
        <taxon>Bacillota</taxon>
        <taxon>Bacilli</taxon>
        <taxon>Bacillales</taxon>
        <taxon>Fictibacillaceae</taxon>
        <taxon>Fictibacillus</taxon>
    </lineage>
</organism>
<keyword evidence="2" id="KW-1185">Reference proteome</keyword>
<sequence>MNIAKMYEAQKALRDRINYQGKDRYEKLVLALMVEIGEASNEWRGFKFWSQDQEPRRKKLLEELVDVLHFMLEVGIESGYRKTDWKMGYVEETITRQFSEMFVLASELIVEFEKERVHIGLVSYFIGLIKMLGFTWGEVEEAYFAKNKVNHERQDGGY</sequence>
<dbReference type="Pfam" id="PF08761">
    <property type="entry name" value="dUTPase_2"/>
    <property type="match status" value="1"/>
</dbReference>
<dbReference type="PATRIC" id="fig|1196324.3.peg.1818"/>
<dbReference type="RefSeq" id="WP_007201873.1">
    <property type="nucleotide sequence ID" value="NZ_AKKV01000024.1"/>
</dbReference>
<comment type="caution">
    <text evidence="1">The sequence shown here is derived from an EMBL/GenBank/DDBJ whole genome shotgun (WGS) entry which is preliminary data.</text>
</comment>
<dbReference type="InterPro" id="IPR014871">
    <property type="entry name" value="dUTPase/dCTP_pyrophosphatase"/>
</dbReference>
<evidence type="ECO:0000313" key="2">
    <source>
        <dbReference type="Proteomes" id="UP000004080"/>
    </source>
</evidence>
<dbReference type="EMBL" id="AKKV01000024">
    <property type="protein sequence ID" value="EIT85941.1"/>
    <property type="molecule type" value="Genomic_DNA"/>
</dbReference>
<dbReference type="STRING" id="1196324.A374_08899"/>
<accession>I8J2H4</accession>
<dbReference type="SUPFAM" id="SSF101386">
    <property type="entry name" value="all-alpha NTP pyrophosphatases"/>
    <property type="match status" value="1"/>
</dbReference>